<dbReference type="SMART" id="SM00066">
    <property type="entry name" value="GAL4"/>
    <property type="match status" value="1"/>
</dbReference>
<dbReference type="EMBL" id="JAAOAQ010000144">
    <property type="protein sequence ID" value="KAF5564764.1"/>
    <property type="molecule type" value="Genomic_DNA"/>
</dbReference>
<dbReference type="PANTHER" id="PTHR47256">
    <property type="entry name" value="ZN(II)2CYS6 TRANSCRIPTION FACTOR (EUROFUNG)-RELATED"/>
    <property type="match status" value="1"/>
</dbReference>
<dbReference type="AlphaFoldDB" id="A0A8H5JZC9"/>
<dbReference type="InterPro" id="IPR001138">
    <property type="entry name" value="Zn2Cys6_DnaBD"/>
</dbReference>
<dbReference type="InterPro" id="IPR053187">
    <property type="entry name" value="Notoamide_regulator"/>
</dbReference>
<gene>
    <name evidence="4" type="ORF">FPHYL_4621</name>
</gene>
<reference evidence="4 5" key="1">
    <citation type="submission" date="2020-05" db="EMBL/GenBank/DDBJ databases">
        <title>Identification and distribution of gene clusters putatively required for synthesis of sphingolipid metabolism inhibitors in phylogenetically diverse species of the filamentous fungus Fusarium.</title>
        <authorList>
            <person name="Kim H.-S."/>
            <person name="Busman M."/>
            <person name="Brown D.W."/>
            <person name="Divon H."/>
            <person name="Uhlig S."/>
            <person name="Proctor R.H."/>
        </authorList>
    </citation>
    <scope>NUCLEOTIDE SEQUENCE [LARGE SCALE GENOMIC DNA]</scope>
    <source>
        <strain evidence="4 5">NRRL 13617</strain>
    </source>
</reference>
<organism evidence="4 5">
    <name type="scientific">Fusarium phyllophilum</name>
    <dbReference type="NCBI Taxonomy" id="47803"/>
    <lineage>
        <taxon>Eukaryota</taxon>
        <taxon>Fungi</taxon>
        <taxon>Dikarya</taxon>
        <taxon>Ascomycota</taxon>
        <taxon>Pezizomycotina</taxon>
        <taxon>Sordariomycetes</taxon>
        <taxon>Hypocreomycetidae</taxon>
        <taxon>Hypocreales</taxon>
        <taxon>Nectriaceae</taxon>
        <taxon>Fusarium</taxon>
        <taxon>Fusarium fujikuroi species complex</taxon>
    </lineage>
</organism>
<dbReference type="SUPFAM" id="SSF57701">
    <property type="entry name" value="Zn2/Cys6 DNA-binding domain"/>
    <property type="match status" value="1"/>
</dbReference>
<dbReference type="InterPro" id="IPR036864">
    <property type="entry name" value="Zn2-C6_fun-type_DNA-bd_sf"/>
</dbReference>
<dbReference type="GO" id="GO:0000981">
    <property type="term" value="F:DNA-binding transcription factor activity, RNA polymerase II-specific"/>
    <property type="evidence" value="ECO:0007669"/>
    <property type="project" value="InterPro"/>
</dbReference>
<keyword evidence="1" id="KW-0539">Nucleus</keyword>
<dbReference type="GO" id="GO:0008270">
    <property type="term" value="F:zinc ion binding"/>
    <property type="evidence" value="ECO:0007669"/>
    <property type="project" value="InterPro"/>
</dbReference>
<evidence type="ECO:0000313" key="5">
    <source>
        <dbReference type="Proteomes" id="UP000582016"/>
    </source>
</evidence>
<comment type="caution">
    <text evidence="4">The sequence shown here is derived from an EMBL/GenBank/DDBJ whole genome shotgun (WGS) entry which is preliminary data.</text>
</comment>
<keyword evidence="5" id="KW-1185">Reference proteome</keyword>
<feature type="domain" description="Zn(2)-C6 fungal-type" evidence="3">
    <location>
        <begin position="50"/>
        <end position="80"/>
    </location>
</feature>
<feature type="compositionally biased region" description="Polar residues" evidence="2">
    <location>
        <begin position="1"/>
        <end position="14"/>
    </location>
</feature>
<dbReference type="PROSITE" id="PS50048">
    <property type="entry name" value="ZN2_CY6_FUNGAL_2"/>
    <property type="match status" value="1"/>
</dbReference>
<feature type="region of interest" description="Disordered" evidence="2">
    <location>
        <begin position="1"/>
        <end position="40"/>
    </location>
</feature>
<evidence type="ECO:0000259" key="3">
    <source>
        <dbReference type="PROSITE" id="PS50048"/>
    </source>
</evidence>
<dbReference type="OrthoDB" id="426882at2759"/>
<dbReference type="PANTHER" id="PTHR47256:SF1">
    <property type="entry name" value="ZN(II)2CYS6 TRANSCRIPTION FACTOR (EUROFUNG)"/>
    <property type="match status" value="1"/>
</dbReference>
<dbReference type="Gene3D" id="4.10.240.10">
    <property type="entry name" value="Zn(2)-C6 fungal-type DNA-binding domain"/>
    <property type="match status" value="1"/>
</dbReference>
<protein>
    <submittedName>
        <fullName evidence="4">Nitrogen assimilation transcription factor nit-4</fullName>
    </submittedName>
</protein>
<evidence type="ECO:0000313" key="4">
    <source>
        <dbReference type="EMBL" id="KAF5564764.1"/>
    </source>
</evidence>
<proteinExistence type="predicted"/>
<dbReference type="Pfam" id="PF00172">
    <property type="entry name" value="Zn_clus"/>
    <property type="match status" value="1"/>
</dbReference>
<dbReference type="CDD" id="cd00067">
    <property type="entry name" value="GAL4"/>
    <property type="match status" value="1"/>
</dbReference>
<evidence type="ECO:0000256" key="2">
    <source>
        <dbReference type="SAM" id="MobiDB-lite"/>
    </source>
</evidence>
<name>A0A8H5JZC9_9HYPO</name>
<dbReference type="Proteomes" id="UP000582016">
    <property type="component" value="Unassembled WGS sequence"/>
</dbReference>
<dbReference type="PROSITE" id="PS00463">
    <property type="entry name" value="ZN2_CY6_FUNGAL_1"/>
    <property type="match status" value="1"/>
</dbReference>
<accession>A0A8H5JZC9</accession>
<sequence length="188" mass="20139">MPQTDPQQSSSASRTGPLRTLLPAEGSSQPLPAPPKRNITQRRLDPVLAACEPCRKCKVKCSGGRPACHRCLQRKLVCIYVTRPGETRSQALNRCSQETCEGSSQPSSVYEELIGLLKNLPDQDAQAILQRLRSGTDAASVLSQARAGDVLLQMAAVPETAIAIQVPLQIGDAQRISTPQSLTDLNAG</sequence>
<evidence type="ECO:0000256" key="1">
    <source>
        <dbReference type="ARBA" id="ARBA00023242"/>
    </source>
</evidence>